<name>A0A1M5YDF8_9BACT</name>
<evidence type="ECO:0000313" key="5">
    <source>
        <dbReference type="EMBL" id="SHI10111.1"/>
    </source>
</evidence>
<organism evidence="5 6">
    <name type="scientific">Desulfofustis glycolicus DSM 9705</name>
    <dbReference type="NCBI Taxonomy" id="1121409"/>
    <lineage>
        <taxon>Bacteria</taxon>
        <taxon>Pseudomonadati</taxon>
        <taxon>Thermodesulfobacteriota</taxon>
        <taxon>Desulfobulbia</taxon>
        <taxon>Desulfobulbales</taxon>
        <taxon>Desulfocapsaceae</taxon>
        <taxon>Desulfofustis</taxon>
    </lineage>
</organism>
<dbReference type="FunFam" id="3.40.50.300:FF:000398">
    <property type="entry name" value="Type IV pilus assembly ATPase PilB"/>
    <property type="match status" value="1"/>
</dbReference>
<dbReference type="InterPro" id="IPR037257">
    <property type="entry name" value="T2SS_E_N_sf"/>
</dbReference>
<dbReference type="GO" id="GO:0005524">
    <property type="term" value="F:ATP binding"/>
    <property type="evidence" value="ECO:0007669"/>
    <property type="project" value="UniProtKB-KW"/>
</dbReference>
<dbReference type="InterPro" id="IPR027417">
    <property type="entry name" value="P-loop_NTPase"/>
</dbReference>
<reference evidence="5 6" key="1">
    <citation type="submission" date="2016-11" db="EMBL/GenBank/DDBJ databases">
        <authorList>
            <person name="Jaros S."/>
            <person name="Januszkiewicz K."/>
            <person name="Wedrychowicz H."/>
        </authorList>
    </citation>
    <scope>NUCLEOTIDE SEQUENCE [LARGE SCALE GENOMIC DNA]</scope>
    <source>
        <strain evidence="5 6">DSM 9705</strain>
    </source>
</reference>
<dbReference type="SUPFAM" id="SSF52540">
    <property type="entry name" value="P-loop containing nucleoside triphosphate hydrolases"/>
    <property type="match status" value="1"/>
</dbReference>
<dbReference type="SUPFAM" id="SSF160246">
    <property type="entry name" value="EspE N-terminal domain-like"/>
    <property type="match status" value="1"/>
</dbReference>
<dbReference type="PANTHER" id="PTHR30258">
    <property type="entry name" value="TYPE II SECRETION SYSTEM PROTEIN GSPE-RELATED"/>
    <property type="match status" value="1"/>
</dbReference>
<dbReference type="PANTHER" id="PTHR30258:SF13">
    <property type="entry name" value="SECRETION PATHWAY ATPASE-RELATED"/>
    <property type="match status" value="1"/>
</dbReference>
<protein>
    <submittedName>
        <fullName evidence="5">General secretion pathway protein E</fullName>
    </submittedName>
</protein>
<dbReference type="RefSeq" id="WP_073378811.1">
    <property type="nucleotide sequence ID" value="NZ_FQXS01000034.1"/>
</dbReference>
<dbReference type="Gene3D" id="3.30.300.160">
    <property type="entry name" value="Type II secretion system, protein E, N-terminal domain"/>
    <property type="match status" value="1"/>
</dbReference>
<dbReference type="STRING" id="1121409.SAMN02745124_03904"/>
<gene>
    <name evidence="5" type="ORF">SAMN02745124_03904</name>
</gene>
<evidence type="ECO:0000256" key="3">
    <source>
        <dbReference type="ARBA" id="ARBA00022840"/>
    </source>
</evidence>
<dbReference type="Gene3D" id="3.40.50.300">
    <property type="entry name" value="P-loop containing nucleotide triphosphate hydrolases"/>
    <property type="match status" value="1"/>
</dbReference>
<dbReference type="GO" id="GO:0016887">
    <property type="term" value="F:ATP hydrolysis activity"/>
    <property type="evidence" value="ECO:0007669"/>
    <property type="project" value="TreeGrafter"/>
</dbReference>
<dbReference type="AlphaFoldDB" id="A0A1M5YDF8"/>
<evidence type="ECO:0000256" key="2">
    <source>
        <dbReference type="ARBA" id="ARBA00022741"/>
    </source>
</evidence>
<accession>A0A1M5YDF8</accession>
<dbReference type="OrthoDB" id="9805147at2"/>
<dbReference type="Pfam" id="PF05157">
    <property type="entry name" value="MshEN"/>
    <property type="match status" value="1"/>
</dbReference>
<dbReference type="InterPro" id="IPR007831">
    <property type="entry name" value="T2SS_GspE_N"/>
</dbReference>
<sequence>MKILYSEALLDLLVKRKVMTSEQRTFISLEKGKQRQKLMKQHGGGDPLDRNFPDLIDIIVSYNLQRPGTNEEVIDEETIMRAVAKEFQLPFKKLDPLELDMNIVTKTIPKNFAISHLLLPFNVADGVLEVAVYHPDSQTVLNDVEQANQVKTRPYIATKAEIKRILAEFFGFQTSISAAEDQFGSSQGASSVDIGNLERYVKISSKGITSSDQHIKNAVNHIFNYALEQRASDIHIEPKREICMVRFRIDGVLHTIYKLPKAVHSALVSRIKFLSRLDIAEKRRPQDGRIKVGTSSGKDIEIRVSTVPVSFGEKAVLRILDPDVIFQSVEQLGFSKRDFGVFSSFMRAPHGIMLVTGPTGSGKSTTLYSALKAIATPEINLVTVEDPVEMVYEEFNQIAVQPLIDVTFSTILRNILRQDPDVIMIGEIRDYDTAAHAVQAAMTGHLVFSTLHTNDAVSSIVRLRDLGLEPFLIGSTLLGAMAQRLVKKICTNCSEEFEIEAETLYKMGFPVTGKEPLTLKRGTGCRECRGTGYKGRCGVFEIFPLSNQLKMMIADGKTTEEMRQVAIREGMTTLREDAWKKVRAGITTYEEAIRVTAE</sequence>
<dbReference type="GO" id="GO:0005886">
    <property type="term" value="C:plasma membrane"/>
    <property type="evidence" value="ECO:0007669"/>
    <property type="project" value="TreeGrafter"/>
</dbReference>
<dbReference type="InterPro" id="IPR001482">
    <property type="entry name" value="T2SS/T4SS_dom"/>
</dbReference>
<evidence type="ECO:0000313" key="6">
    <source>
        <dbReference type="Proteomes" id="UP000184139"/>
    </source>
</evidence>
<keyword evidence="3" id="KW-0067">ATP-binding</keyword>
<keyword evidence="6" id="KW-1185">Reference proteome</keyword>
<dbReference type="Gene3D" id="3.30.450.90">
    <property type="match status" value="1"/>
</dbReference>
<dbReference type="Pfam" id="PF00437">
    <property type="entry name" value="T2SSE"/>
    <property type="match status" value="1"/>
</dbReference>
<evidence type="ECO:0000259" key="4">
    <source>
        <dbReference type="PROSITE" id="PS00662"/>
    </source>
</evidence>
<keyword evidence="2" id="KW-0547">Nucleotide-binding</keyword>
<dbReference type="CDD" id="cd01129">
    <property type="entry name" value="PulE-GspE-like"/>
    <property type="match status" value="1"/>
</dbReference>
<evidence type="ECO:0000256" key="1">
    <source>
        <dbReference type="ARBA" id="ARBA00006611"/>
    </source>
</evidence>
<dbReference type="Proteomes" id="UP000184139">
    <property type="component" value="Unassembled WGS sequence"/>
</dbReference>
<proteinExistence type="inferred from homology"/>
<comment type="similarity">
    <text evidence="1">Belongs to the GSP E family.</text>
</comment>
<feature type="domain" description="Bacterial type II secretion system protein E" evidence="4">
    <location>
        <begin position="416"/>
        <end position="430"/>
    </location>
</feature>
<dbReference type="PROSITE" id="PS00662">
    <property type="entry name" value="T2SP_E"/>
    <property type="match status" value="1"/>
</dbReference>
<dbReference type="EMBL" id="FQXS01000034">
    <property type="protein sequence ID" value="SHI10111.1"/>
    <property type="molecule type" value="Genomic_DNA"/>
</dbReference>